<proteinExistence type="inferred from homology"/>
<protein>
    <submittedName>
        <fullName evidence="4">Lysophospholipase L1</fullName>
    </submittedName>
</protein>
<accession>A0A1K2BDT6</accession>
<keyword evidence="2" id="KW-0378">Hydrolase</keyword>
<evidence type="ECO:0000313" key="4">
    <source>
        <dbReference type="EMBL" id="SFX96141.1"/>
    </source>
</evidence>
<dbReference type="Proteomes" id="UP000181909">
    <property type="component" value="Unassembled WGS sequence"/>
</dbReference>
<dbReference type="CDD" id="cd01821">
    <property type="entry name" value="Rhamnogalacturan_acetylesterase_like"/>
    <property type="match status" value="1"/>
</dbReference>
<comment type="similarity">
    <text evidence="1">Belongs to the 'GDSL' lipolytic enzyme family.</text>
</comment>
<dbReference type="PANTHER" id="PTHR43695:SF1">
    <property type="entry name" value="RHAMNOGALACTURONAN ACETYLESTERASE"/>
    <property type="match status" value="1"/>
</dbReference>
<dbReference type="SUPFAM" id="SSF52266">
    <property type="entry name" value="SGNH hydrolase"/>
    <property type="match status" value="1"/>
</dbReference>
<dbReference type="AlphaFoldDB" id="A0A1K2BDT6"/>
<evidence type="ECO:0000313" key="5">
    <source>
        <dbReference type="Proteomes" id="UP000181909"/>
    </source>
</evidence>
<dbReference type="InterPro" id="IPR037459">
    <property type="entry name" value="RhgT-like"/>
</dbReference>
<dbReference type="InterPro" id="IPR013830">
    <property type="entry name" value="SGNH_hydro"/>
</dbReference>
<sequence>MLSDWNPEQGRPRRIFLAGDSAAVTREASKAPMTGWGQVLHFFLGSQEVEIVNCARAGASARTFSERGRLDWILQHIRPGDYLFTSFGINDAKPEEWLRTEAYGDFPHHLRKFVDGARERNAHPVLISPPERDTHDVHGNMPRSITEYPMAMRDLAAECSVAYIDLYEQSHGWWEGLGPEGVRPFFIHLEPQEHPNYPEGFHDPGHMTPEGAIACARYVAYALVEQRIVPPHWAINLDRADFPPEWVTWLDEETHTELTRSRTLGSN</sequence>
<gene>
    <name evidence="4" type="ORF">SAMN02787144_1008158</name>
</gene>
<dbReference type="OrthoDB" id="9802318at2"/>
<feature type="domain" description="SGNH hydrolase-type esterase" evidence="3">
    <location>
        <begin position="19"/>
        <end position="191"/>
    </location>
</feature>
<evidence type="ECO:0000256" key="2">
    <source>
        <dbReference type="ARBA" id="ARBA00022801"/>
    </source>
</evidence>
<name>A0A1K2BDT6_STRAR</name>
<dbReference type="Pfam" id="PF13472">
    <property type="entry name" value="Lipase_GDSL_2"/>
    <property type="match status" value="1"/>
</dbReference>
<evidence type="ECO:0000259" key="3">
    <source>
        <dbReference type="Pfam" id="PF13472"/>
    </source>
</evidence>
<dbReference type="Gene3D" id="3.40.50.1110">
    <property type="entry name" value="SGNH hydrolase"/>
    <property type="match status" value="1"/>
</dbReference>
<organism evidence="4 5">
    <name type="scientific">Streptomyces atratus</name>
    <dbReference type="NCBI Taxonomy" id="1893"/>
    <lineage>
        <taxon>Bacteria</taxon>
        <taxon>Bacillati</taxon>
        <taxon>Actinomycetota</taxon>
        <taxon>Actinomycetes</taxon>
        <taxon>Kitasatosporales</taxon>
        <taxon>Streptomycetaceae</taxon>
        <taxon>Streptomyces</taxon>
    </lineage>
</organism>
<evidence type="ECO:0000256" key="1">
    <source>
        <dbReference type="ARBA" id="ARBA00008668"/>
    </source>
</evidence>
<reference evidence="4 5" key="1">
    <citation type="submission" date="2016-11" db="EMBL/GenBank/DDBJ databases">
        <authorList>
            <person name="Jaros S."/>
            <person name="Januszkiewicz K."/>
            <person name="Wedrychowicz H."/>
        </authorList>
    </citation>
    <scope>NUCLEOTIDE SEQUENCE [LARGE SCALE GENOMIC DNA]</scope>
    <source>
        <strain evidence="4 5">OK807</strain>
    </source>
</reference>
<dbReference type="GO" id="GO:0016787">
    <property type="term" value="F:hydrolase activity"/>
    <property type="evidence" value="ECO:0007669"/>
    <property type="project" value="UniProtKB-KW"/>
</dbReference>
<dbReference type="PANTHER" id="PTHR43695">
    <property type="entry name" value="PUTATIVE (AFU_ORTHOLOGUE AFUA_2G17250)-RELATED"/>
    <property type="match status" value="1"/>
</dbReference>
<dbReference type="RefSeq" id="WP_072485961.1">
    <property type="nucleotide sequence ID" value="NZ_CP108276.1"/>
</dbReference>
<dbReference type="STRING" id="1893.SAMN02787144_1008158"/>
<dbReference type="EMBL" id="FPJO01000008">
    <property type="protein sequence ID" value="SFX96141.1"/>
    <property type="molecule type" value="Genomic_DNA"/>
</dbReference>
<dbReference type="InterPro" id="IPR036514">
    <property type="entry name" value="SGNH_hydro_sf"/>
</dbReference>